<protein>
    <submittedName>
        <fullName evidence="2">GNAT superfamily N-acetyltransferase</fullName>
    </submittedName>
</protein>
<dbReference type="GO" id="GO:0016747">
    <property type="term" value="F:acyltransferase activity, transferring groups other than amino-acyl groups"/>
    <property type="evidence" value="ECO:0007669"/>
    <property type="project" value="InterPro"/>
</dbReference>
<evidence type="ECO:0000313" key="3">
    <source>
        <dbReference type="Proteomes" id="UP000540656"/>
    </source>
</evidence>
<name>A0A7Y9RYE8_9ACTN</name>
<dbReference type="AlphaFoldDB" id="A0A7Y9RYE8"/>
<accession>A0A7Y9RYE8</accession>
<evidence type="ECO:0000313" key="2">
    <source>
        <dbReference type="EMBL" id="NYG57706.1"/>
    </source>
</evidence>
<dbReference type="EMBL" id="JACCAA010000001">
    <property type="protein sequence ID" value="NYG57706.1"/>
    <property type="molecule type" value="Genomic_DNA"/>
</dbReference>
<comment type="caution">
    <text evidence="2">The sequence shown here is derived from an EMBL/GenBank/DDBJ whole genome shotgun (WGS) entry which is preliminary data.</text>
</comment>
<dbReference type="PROSITE" id="PS51186">
    <property type="entry name" value="GNAT"/>
    <property type="match status" value="1"/>
</dbReference>
<proteinExistence type="predicted"/>
<dbReference type="Proteomes" id="UP000540656">
    <property type="component" value="Unassembled WGS sequence"/>
</dbReference>
<dbReference type="InterPro" id="IPR016181">
    <property type="entry name" value="Acyl_CoA_acyltransferase"/>
</dbReference>
<keyword evidence="3" id="KW-1185">Reference proteome</keyword>
<dbReference type="RefSeq" id="WP_179500942.1">
    <property type="nucleotide sequence ID" value="NZ_JACCAA010000001.1"/>
</dbReference>
<dbReference type="Gene3D" id="3.40.630.30">
    <property type="match status" value="1"/>
</dbReference>
<organism evidence="2 3">
    <name type="scientific">Nocardioides daedukensis</name>
    <dbReference type="NCBI Taxonomy" id="634462"/>
    <lineage>
        <taxon>Bacteria</taxon>
        <taxon>Bacillati</taxon>
        <taxon>Actinomycetota</taxon>
        <taxon>Actinomycetes</taxon>
        <taxon>Propionibacteriales</taxon>
        <taxon>Nocardioidaceae</taxon>
        <taxon>Nocardioides</taxon>
    </lineage>
</organism>
<keyword evidence="2" id="KW-0808">Transferase</keyword>
<dbReference type="InterPro" id="IPR000182">
    <property type="entry name" value="GNAT_dom"/>
</dbReference>
<reference evidence="2 3" key="1">
    <citation type="submission" date="2020-07" db="EMBL/GenBank/DDBJ databases">
        <title>Sequencing the genomes of 1000 actinobacteria strains.</title>
        <authorList>
            <person name="Klenk H.-P."/>
        </authorList>
    </citation>
    <scope>NUCLEOTIDE SEQUENCE [LARGE SCALE GENOMIC DNA]</scope>
    <source>
        <strain evidence="2 3">DSM 23819</strain>
    </source>
</reference>
<gene>
    <name evidence="2" type="ORF">BJ980_000629</name>
</gene>
<feature type="domain" description="N-acetyltransferase" evidence="1">
    <location>
        <begin position="1"/>
        <end position="160"/>
    </location>
</feature>
<dbReference type="CDD" id="cd04301">
    <property type="entry name" value="NAT_SF"/>
    <property type="match status" value="1"/>
</dbReference>
<evidence type="ECO:0000259" key="1">
    <source>
        <dbReference type="PROSITE" id="PS51186"/>
    </source>
</evidence>
<sequence length="337" mass="37905">MEIIELDVRDTNALHAWFRVEQDTVRHDRPFGWERTYESFEQSALLGPSPYHRIVRLAASSQGGDYLGIAELHLSLQDNTHLATLEISVHPEHRRAGVGTALFREIELICAAEQRSTLCAETYVPTETSAEESAALLFAAGLGLFPVHQEDHLVLDLPMADEHMAELDSAHAASEDYDVIVWGDRCPDEHVEAFCRMRTQMSQDVPTGEIDVSPQVVDVERLRASEARLSAGWISIVAAARRRSDSVMGGYSQLVLPRGGELAMQDDTLVMPEHRGSRLGTRLKLATLQVLTRDHPGRRALHTWTEPDNHAMYRTNTDFGYVARERMYEVQRKAPLE</sequence>
<dbReference type="SUPFAM" id="SSF55729">
    <property type="entry name" value="Acyl-CoA N-acyltransferases (Nat)"/>
    <property type="match status" value="2"/>
</dbReference>
<dbReference type="Pfam" id="PF00583">
    <property type="entry name" value="Acetyltransf_1"/>
    <property type="match status" value="1"/>
</dbReference>